<name>A0A8T1XNU7_ARASU</name>
<proteinExistence type="predicted"/>
<reference evidence="2 3" key="1">
    <citation type="submission" date="2020-12" db="EMBL/GenBank/DDBJ databases">
        <title>Concerted genomic and epigenomic changes stabilize Arabidopsis allopolyploids.</title>
        <authorList>
            <person name="Chen Z."/>
        </authorList>
    </citation>
    <scope>NUCLEOTIDE SEQUENCE [LARGE SCALE GENOMIC DNA]</scope>
    <source>
        <strain evidence="2">As9502</strain>
        <tissue evidence="2">Leaf</tissue>
    </source>
</reference>
<dbReference type="Proteomes" id="UP000694251">
    <property type="component" value="Chromosome 13"/>
</dbReference>
<protein>
    <submittedName>
        <fullName evidence="2">Uncharacterized protein</fullName>
    </submittedName>
</protein>
<keyword evidence="3" id="KW-1185">Reference proteome</keyword>
<accession>A0A8T1XNU7</accession>
<organism evidence="2 3">
    <name type="scientific">Arabidopsis suecica</name>
    <name type="common">Swedish thale-cress</name>
    <name type="synonym">Cardaminopsis suecica</name>
    <dbReference type="NCBI Taxonomy" id="45249"/>
    <lineage>
        <taxon>Eukaryota</taxon>
        <taxon>Viridiplantae</taxon>
        <taxon>Streptophyta</taxon>
        <taxon>Embryophyta</taxon>
        <taxon>Tracheophyta</taxon>
        <taxon>Spermatophyta</taxon>
        <taxon>Magnoliopsida</taxon>
        <taxon>eudicotyledons</taxon>
        <taxon>Gunneridae</taxon>
        <taxon>Pentapetalae</taxon>
        <taxon>rosids</taxon>
        <taxon>malvids</taxon>
        <taxon>Brassicales</taxon>
        <taxon>Brassicaceae</taxon>
        <taxon>Camelineae</taxon>
        <taxon>Arabidopsis</taxon>
    </lineage>
</organism>
<evidence type="ECO:0000313" key="3">
    <source>
        <dbReference type="Proteomes" id="UP000694251"/>
    </source>
</evidence>
<dbReference type="EMBL" id="JAEFBJ010000013">
    <property type="protein sequence ID" value="KAG7536349.1"/>
    <property type="molecule type" value="Genomic_DNA"/>
</dbReference>
<evidence type="ECO:0000313" key="2">
    <source>
        <dbReference type="EMBL" id="KAG7536349.1"/>
    </source>
</evidence>
<dbReference type="AlphaFoldDB" id="A0A8T1XNU7"/>
<evidence type="ECO:0000256" key="1">
    <source>
        <dbReference type="SAM" id="MobiDB-lite"/>
    </source>
</evidence>
<feature type="region of interest" description="Disordered" evidence="1">
    <location>
        <begin position="1"/>
        <end position="50"/>
    </location>
</feature>
<comment type="caution">
    <text evidence="2">The sequence shown here is derived from an EMBL/GenBank/DDBJ whole genome shotgun (WGS) entry which is preliminary data.</text>
</comment>
<sequence>MKKAVANCEFRLESEDSPTRMTAGRRSSSRPSSPPSPVVHGVFNSPKQRG</sequence>
<gene>
    <name evidence="2" type="ORF">ISN44_As13g003040</name>
</gene>